<dbReference type="EMBL" id="CP003539">
    <property type="protein sequence ID" value="AFX99059.1"/>
    <property type="molecule type" value="Genomic_DNA"/>
</dbReference>
<protein>
    <submittedName>
        <fullName evidence="1">Uncharacterized protein</fullName>
    </submittedName>
</protein>
<gene>
    <name evidence="1" type="ORF">A1OE_875</name>
</gene>
<reference evidence="1 2" key="1">
    <citation type="journal article" date="2012" name="Proc. Natl. Acad. Sci. U.S.A.">
        <title>Genome streamlining and chemical defense in a coral reef symbiosis.</title>
        <authorList>
            <person name="Kwan J.C."/>
            <person name="Donia M.S."/>
            <person name="Han A.W."/>
            <person name="Hirose E."/>
            <person name="Haygood M.G."/>
            <person name="Schmidt E.W."/>
        </authorList>
    </citation>
    <scope>NUCLEOTIDE SEQUENCE [LARGE SCALE GENOMIC DNA]</scope>
    <source>
        <strain evidence="1 2">L2</strain>
    </source>
</reference>
<dbReference type="Proteomes" id="UP000010077">
    <property type="component" value="Chromosome"/>
</dbReference>
<evidence type="ECO:0000313" key="1">
    <source>
        <dbReference type="EMBL" id="AFX99059.1"/>
    </source>
</evidence>
<dbReference type="HOGENOM" id="CLU_3197402_0_0_5"/>
<dbReference type="AlphaFoldDB" id="K7YR99"/>
<keyword evidence="2" id="KW-1185">Reference proteome</keyword>
<sequence>MHHYPILLGRQPYYDCYKKRMIKKSKILIFISHLAKIINFNDKIM</sequence>
<dbReference type="KEGG" id="thal:A1OE_875"/>
<organism evidence="1 2">
    <name type="scientific">Candidatus Endolissoclinum faulkneri L2</name>
    <dbReference type="NCBI Taxonomy" id="1193729"/>
    <lineage>
        <taxon>Bacteria</taxon>
        <taxon>Pseudomonadati</taxon>
        <taxon>Pseudomonadota</taxon>
        <taxon>Alphaproteobacteria</taxon>
        <taxon>Rhodospirillales</taxon>
        <taxon>Rhodospirillaceae</taxon>
        <taxon>Candidatus Endolissoclinum</taxon>
    </lineage>
</organism>
<accession>K7YR99</accession>
<evidence type="ECO:0000313" key="2">
    <source>
        <dbReference type="Proteomes" id="UP000010077"/>
    </source>
</evidence>
<proteinExistence type="predicted"/>
<name>K7YR99_9PROT</name>